<name>A0A2Z6MKM6_TRISU</name>
<accession>A0A2Z6MKM6</accession>
<keyword evidence="3" id="KW-1185">Reference proteome</keyword>
<dbReference type="AlphaFoldDB" id="A0A2Z6MKM6"/>
<organism evidence="2 3">
    <name type="scientific">Trifolium subterraneum</name>
    <name type="common">Subterranean clover</name>
    <dbReference type="NCBI Taxonomy" id="3900"/>
    <lineage>
        <taxon>Eukaryota</taxon>
        <taxon>Viridiplantae</taxon>
        <taxon>Streptophyta</taxon>
        <taxon>Embryophyta</taxon>
        <taxon>Tracheophyta</taxon>
        <taxon>Spermatophyta</taxon>
        <taxon>Magnoliopsida</taxon>
        <taxon>eudicotyledons</taxon>
        <taxon>Gunneridae</taxon>
        <taxon>Pentapetalae</taxon>
        <taxon>rosids</taxon>
        <taxon>fabids</taxon>
        <taxon>Fabales</taxon>
        <taxon>Fabaceae</taxon>
        <taxon>Papilionoideae</taxon>
        <taxon>50 kb inversion clade</taxon>
        <taxon>NPAAA clade</taxon>
        <taxon>Hologalegina</taxon>
        <taxon>IRL clade</taxon>
        <taxon>Trifolieae</taxon>
        <taxon>Trifolium</taxon>
    </lineage>
</organism>
<dbReference type="OrthoDB" id="2021147at2759"/>
<proteinExistence type="predicted"/>
<dbReference type="PANTHER" id="PTHR47871:SF2">
    <property type="entry name" value="OS03G0221300 PROTEIN"/>
    <property type="match status" value="1"/>
</dbReference>
<reference evidence="3" key="1">
    <citation type="journal article" date="2017" name="Front. Plant Sci.">
        <title>Climate Clever Clovers: New Paradigm to Reduce the Environmental Footprint of Ruminants by Breeding Low Methanogenic Forages Utilizing Haplotype Variation.</title>
        <authorList>
            <person name="Kaur P."/>
            <person name="Appels R."/>
            <person name="Bayer P.E."/>
            <person name="Keeble-Gagnere G."/>
            <person name="Wang J."/>
            <person name="Hirakawa H."/>
            <person name="Shirasawa K."/>
            <person name="Vercoe P."/>
            <person name="Stefanova K."/>
            <person name="Durmic Z."/>
            <person name="Nichols P."/>
            <person name="Revell C."/>
            <person name="Isobe S.N."/>
            <person name="Edwards D."/>
            <person name="Erskine W."/>
        </authorList>
    </citation>
    <scope>NUCLEOTIDE SEQUENCE [LARGE SCALE GENOMIC DNA]</scope>
    <source>
        <strain evidence="3">cv. Daliak</strain>
    </source>
</reference>
<dbReference type="Proteomes" id="UP000242715">
    <property type="component" value="Unassembled WGS sequence"/>
</dbReference>
<evidence type="ECO:0000256" key="1">
    <source>
        <dbReference type="SAM" id="MobiDB-lite"/>
    </source>
</evidence>
<dbReference type="PANTHER" id="PTHR47871">
    <property type="entry name" value="NAC DOMAIN-CONTAINING PROTEIN 8"/>
    <property type="match status" value="1"/>
</dbReference>
<evidence type="ECO:0000313" key="2">
    <source>
        <dbReference type="EMBL" id="GAU30333.1"/>
    </source>
</evidence>
<gene>
    <name evidence="2" type="ORF">TSUD_211900</name>
</gene>
<feature type="region of interest" description="Disordered" evidence="1">
    <location>
        <begin position="201"/>
        <end position="238"/>
    </location>
</feature>
<sequence length="665" mass="74857">MACSFDAPSLEHIPLSQRRIFAHSDSHSQNHPPIPFSSTPPLHATVKNEHDDSNSQVTYSKVQNDAIGVEKTSVNTSCLRPCSMVCDVPVTMKVDDSEILLSNVDNGRNGNTSFQLDFPATKVKEEIYESIVDELDHVVLKERQRMMLARRLAGLPSPAFEANSECLSENIVEQNVEKVNGEFFSVDGKITVARDQCYDTPEGSNTSLSKLPHEATFGSSLSTEHASSKSRRPVVSACPQEQNQIAKSEEMIMHFDSHEEQGVMPIDTNEPSSSGFPTSVKIKDEPWDNSEIHNVNEDVMGNISIKQEVQNDFINEDALGYISIKQEVHNDFNDDLVEHMSLADRLNFLTSRENSSLNIPMSYSSLKNTMPSSSVSSFNFSESAEPSHIKRARKRKKTATYNSVQTALEEDAPGLLEVLVDKGVLVDDIKLYGETANDEALDESFCEDSFSELEAVMTKIFSQRQSFIKFPVIRAGKGSRVSYCLACLISLVEQTRYLKLQKWPVEWGWCRDLQSFIFVFPRHNRIVLERPEYGYATYFFELVASLPIEWQIKRLVVAMKLTTCSRISIIENKELSVGEDLAEGEAKVLMEYGWTPNTGLGTMLNYRDRVVHDRKNVDTSEWRTKIGKLLIDGYVGGTILMPNIPKSVANYRCAQIPNIDYYSDE</sequence>
<evidence type="ECO:0000313" key="3">
    <source>
        <dbReference type="Proteomes" id="UP000242715"/>
    </source>
</evidence>
<protein>
    <submittedName>
        <fullName evidence="2">Uncharacterized protein</fullName>
    </submittedName>
</protein>
<dbReference type="EMBL" id="DF973423">
    <property type="protein sequence ID" value="GAU30333.1"/>
    <property type="molecule type" value="Genomic_DNA"/>
</dbReference>